<evidence type="ECO:0000256" key="4">
    <source>
        <dbReference type="SAM" id="MobiDB-lite"/>
    </source>
</evidence>
<organism evidence="5">
    <name type="scientific">Menopon gallinae</name>
    <name type="common">poultry shaft louse</name>
    <dbReference type="NCBI Taxonomy" id="328185"/>
    <lineage>
        <taxon>Eukaryota</taxon>
        <taxon>Metazoa</taxon>
        <taxon>Ecdysozoa</taxon>
        <taxon>Arthropoda</taxon>
        <taxon>Hexapoda</taxon>
        <taxon>Insecta</taxon>
        <taxon>Pterygota</taxon>
        <taxon>Neoptera</taxon>
        <taxon>Paraneoptera</taxon>
        <taxon>Psocodea</taxon>
        <taxon>Troctomorpha</taxon>
        <taxon>Phthiraptera</taxon>
        <taxon>Amblycera</taxon>
        <taxon>Menoponidae</taxon>
        <taxon>Menopon</taxon>
    </lineage>
</organism>
<dbReference type="PANTHER" id="PTHR31183">
    <property type="entry name" value="TRICHOPLEIN KERATIN FILAMENT-BINDING PROTEIN FAMILY MEMBER"/>
    <property type="match status" value="1"/>
</dbReference>
<feature type="compositionally biased region" description="Basic and acidic residues" evidence="4">
    <location>
        <begin position="216"/>
        <end position="234"/>
    </location>
</feature>
<keyword evidence="3" id="KW-0966">Cell projection</keyword>
<dbReference type="PANTHER" id="PTHR31183:SF1">
    <property type="entry name" value="CILIA- AND FLAGELLA-ASSOCIATED PROTEIN 53"/>
    <property type="match status" value="1"/>
</dbReference>
<dbReference type="InterPro" id="IPR043596">
    <property type="entry name" value="CFAP53/TCHP"/>
</dbReference>
<sequence length="476" mass="58610">MTGKKKDAEQDRDLKKFRSEFLQKGVYKALYGMLERKVRAASMCTDHLLNQKRDKLRKLLLAEEEAYAKEYVALCQAANEAKQEAVRRKAIEIKAKRERESRELVERKLMEMKIQDCETARTIRSQKALKMVKKDQLWQIKEKYVLKEAQREEERMYHDMMMKNLLALKERDEEHAKLQLIKRLEAKETFIEQLKYKEIKSEKERRLKEFEKRQMEEEVRKSRMEEEKEAEERRRKNAQRIAEYQEYLMREREIKERRRREEEEIDRAYTKLMQIEGEKEKLKVESNKERFKREMENYLESYKEIQKMRILEDQRTNELVEELSAKIREQQDQHRRSVILAKRELHNMVLRERAEQVKEKKEREKREEEVRNQEIELLNLQIEQQRKIREEYEKRCEVKRLEYRRQLIEQIKEAEEAKARKKCEEEEYARLMRLEEERRIEETKAILDQCCSLPVHPMQQIIMNNPPKFECLPYPR</sequence>
<proteinExistence type="predicted"/>
<evidence type="ECO:0000256" key="1">
    <source>
        <dbReference type="ARBA" id="ARBA00004138"/>
    </source>
</evidence>
<evidence type="ECO:0000313" key="5">
    <source>
        <dbReference type="EMBL" id="KAL0279667.1"/>
    </source>
</evidence>
<reference evidence="5" key="1">
    <citation type="journal article" date="2024" name="Gigascience">
        <title>Chromosome-level genome of the poultry shaft louse Menopon gallinae provides insight into the host-switching and adaptive evolution of parasitic lice.</title>
        <authorList>
            <person name="Xu Y."/>
            <person name="Ma L."/>
            <person name="Liu S."/>
            <person name="Liang Y."/>
            <person name="Liu Q."/>
            <person name="He Z."/>
            <person name="Tian L."/>
            <person name="Duan Y."/>
            <person name="Cai W."/>
            <person name="Li H."/>
            <person name="Song F."/>
        </authorList>
    </citation>
    <scope>NUCLEOTIDE SEQUENCE</scope>
    <source>
        <strain evidence="5">Cailab_2023a</strain>
    </source>
</reference>
<dbReference type="EMBL" id="JARGDH010000001">
    <property type="protein sequence ID" value="KAL0279667.1"/>
    <property type="molecule type" value="Genomic_DNA"/>
</dbReference>
<name>A0AAW2ID51_9NEOP</name>
<dbReference type="GO" id="GO:0005929">
    <property type="term" value="C:cilium"/>
    <property type="evidence" value="ECO:0007669"/>
    <property type="project" value="UniProtKB-SubCell"/>
</dbReference>
<comment type="caution">
    <text evidence="5">The sequence shown here is derived from an EMBL/GenBank/DDBJ whole genome shotgun (WGS) entry which is preliminary data.</text>
</comment>
<protein>
    <recommendedName>
        <fullName evidence="6">Meiosis-specific nuclear structural protein 1</fullName>
    </recommendedName>
</protein>
<evidence type="ECO:0008006" key="6">
    <source>
        <dbReference type="Google" id="ProtNLM"/>
    </source>
</evidence>
<keyword evidence="2" id="KW-0969">Cilium</keyword>
<feature type="region of interest" description="Disordered" evidence="4">
    <location>
        <begin position="216"/>
        <end position="236"/>
    </location>
</feature>
<evidence type="ECO:0000256" key="2">
    <source>
        <dbReference type="ARBA" id="ARBA00023069"/>
    </source>
</evidence>
<gene>
    <name evidence="5" type="ORF">PYX00_001172</name>
</gene>
<comment type="subcellular location">
    <subcellularLocation>
        <location evidence="1">Cell projection</location>
        <location evidence="1">Cilium</location>
    </subcellularLocation>
</comment>
<evidence type="ECO:0000256" key="3">
    <source>
        <dbReference type="ARBA" id="ARBA00023273"/>
    </source>
</evidence>
<dbReference type="AlphaFoldDB" id="A0AAW2ID51"/>
<accession>A0AAW2ID51</accession>